<dbReference type="OrthoDB" id="6149346at2759"/>
<reference evidence="2" key="1">
    <citation type="submission" date="2021-04" db="EMBL/GenBank/DDBJ databases">
        <authorList>
            <consortium name="Molecular Ecology Group"/>
        </authorList>
    </citation>
    <scope>NUCLEOTIDE SEQUENCE</scope>
</reference>
<dbReference type="InterPro" id="IPR027417">
    <property type="entry name" value="P-loop_NTPase"/>
</dbReference>
<feature type="region of interest" description="Disordered" evidence="1">
    <location>
        <begin position="430"/>
        <end position="459"/>
    </location>
</feature>
<sequence length="996" mass="113171">MFLYGPPGSGKTLVLTLKAKQWLLAGRMVVLINSRPGSTTGFPYAYGISTRLIHMMLESKVPMQHLSMINIDPLNFQEKDLDSVVSSYCVIMDEVTPSSHKVIDSLCRRQVSNIWCAGLFHEDLPNTTQAFATHKMDKILRCPPVVQSVLRHTEEAVRLQKPYEKVYQRIVMEPEHSTVLNNDNYNKYTDTIQKSRVAYYSELQKGQREYNKSVTSMYSLLSHFRQFTMQVSNNPSQKYVKNSFRAYTSDRGQIVDNIWTKHSSFCTTYQKAYQSTKELRPAMGLLRTSEARQVYKQMFLLPVLSKDSIRKMKRDNSSCSDNKLGESSDLSKELLLKDKSSLDDMHVFQLARFFSDHFFKTDKHSEDSETCKKRLDEAIQIFNVYFLRKFNKELQIVHATSGTSQGANSNKPDLATSSTNVATDGLIEVSSDPSQQQQPTQHLKELNSARISTKMANDDKVTSLGTEKVKCDPESLNNRLILKYSSRCELKSTTAPVSESVPQDMVPQEVQSTFNEDVMHGQKSLEKRLAEKYGSERHVKSEISLQSNNAQFPFTIVSDSEALNKRLTEKYRGHFTETSLDLYQQEATKNNRLWQTNNQECSLTIVAATGSKTVSQELARHKIQSKFDGLKHDQKSLEKRLAEKYGSGRHATSTMSSLGCKTWSQFTVLTDSEALNKRLMEKYSGSFIKRPLDPCQREEKLKRSPYNTNTIMYGSRGQSNGLPLVNLTADNKYKISKNSYSAKSSSDLLNTRIQKYKRRNVQTPKQLTTGQFCDGHSHTEMSLPSDGPQPTIIDHALHSKTGGPAKCQECAHELFTFLNTMVRPDDKTICSKRKHNFYETKLIKRGSSERGHFLLSSTSPKGSFFQKPEVFESRALAWSDVVIVVEEMAEDSVFVKVLKSKNIPVEVCTRDNACRIEDPREKKLFITSYKETTGIERAIIVFIPSEKQVSSQQFPVKVSNIDLKLASCISRFSENDKLALWYVASRSLASLVLILP</sequence>
<gene>
    <name evidence="2" type="ORF">CUNI_LOCUS19895</name>
</gene>
<evidence type="ECO:0000313" key="3">
    <source>
        <dbReference type="Proteomes" id="UP000678393"/>
    </source>
</evidence>
<organism evidence="2 3">
    <name type="scientific">Candidula unifasciata</name>
    <dbReference type="NCBI Taxonomy" id="100452"/>
    <lineage>
        <taxon>Eukaryota</taxon>
        <taxon>Metazoa</taxon>
        <taxon>Spiralia</taxon>
        <taxon>Lophotrochozoa</taxon>
        <taxon>Mollusca</taxon>
        <taxon>Gastropoda</taxon>
        <taxon>Heterobranchia</taxon>
        <taxon>Euthyneura</taxon>
        <taxon>Panpulmonata</taxon>
        <taxon>Eupulmonata</taxon>
        <taxon>Stylommatophora</taxon>
        <taxon>Helicina</taxon>
        <taxon>Helicoidea</taxon>
        <taxon>Geomitridae</taxon>
        <taxon>Candidula</taxon>
    </lineage>
</organism>
<feature type="compositionally biased region" description="Low complexity" evidence="1">
    <location>
        <begin position="430"/>
        <end position="441"/>
    </location>
</feature>
<keyword evidence="3" id="KW-1185">Reference proteome</keyword>
<dbReference type="AlphaFoldDB" id="A0A8S3ZXB4"/>
<dbReference type="Proteomes" id="UP000678393">
    <property type="component" value="Unassembled WGS sequence"/>
</dbReference>
<evidence type="ECO:0000313" key="2">
    <source>
        <dbReference type="EMBL" id="CAG5134337.1"/>
    </source>
</evidence>
<proteinExistence type="predicted"/>
<evidence type="ECO:0000256" key="1">
    <source>
        <dbReference type="SAM" id="MobiDB-lite"/>
    </source>
</evidence>
<name>A0A8S3ZXB4_9EUPU</name>
<protein>
    <submittedName>
        <fullName evidence="2">Uncharacterized protein</fullName>
    </submittedName>
</protein>
<comment type="caution">
    <text evidence="2">The sequence shown here is derived from an EMBL/GenBank/DDBJ whole genome shotgun (WGS) entry which is preliminary data.</text>
</comment>
<dbReference type="SUPFAM" id="SSF52540">
    <property type="entry name" value="P-loop containing nucleoside triphosphate hydrolases"/>
    <property type="match status" value="1"/>
</dbReference>
<dbReference type="EMBL" id="CAJHNH020007057">
    <property type="protein sequence ID" value="CAG5134337.1"/>
    <property type="molecule type" value="Genomic_DNA"/>
</dbReference>
<accession>A0A8S3ZXB4</accession>